<reference evidence="2" key="1">
    <citation type="submission" date="2011-06" db="EMBL/GenBank/DDBJ databases">
        <title>Complete genome sequence of Paenibacillus mucilaginosus KNP414.</title>
        <authorList>
            <person name="Wang J."/>
            <person name="Hu S."/>
            <person name="Hu X."/>
            <person name="Zhang B."/>
            <person name="Dong D."/>
            <person name="Zhang S."/>
            <person name="Zhao K."/>
            <person name="Wu D."/>
        </authorList>
    </citation>
    <scope>NUCLEOTIDE SEQUENCE [LARGE SCALE GENOMIC DNA]</scope>
    <source>
        <strain evidence="2">KNP414</strain>
    </source>
</reference>
<name>F8FN83_PAEMK</name>
<accession>F8FN83</accession>
<reference evidence="1 2" key="2">
    <citation type="journal article" date="2013" name="Genome Announc.">
        <title>Genome Sequence of Growth-Improving Paenibacillus mucilaginosus Strain KNP414.</title>
        <authorList>
            <person name="Lu J.J."/>
            <person name="Wang J.F."/>
            <person name="Hu X.F."/>
        </authorList>
    </citation>
    <scope>NUCLEOTIDE SEQUENCE [LARGE SCALE GENOMIC DNA]</scope>
    <source>
        <strain evidence="1 2">KNP414</strain>
    </source>
</reference>
<dbReference type="Proteomes" id="UP000006620">
    <property type="component" value="Chromosome"/>
</dbReference>
<dbReference type="AlphaFoldDB" id="F8FN83"/>
<dbReference type="KEGG" id="pms:KNP414_07243"/>
<dbReference type="EMBL" id="CP002869">
    <property type="protein sequence ID" value="AEI45753.1"/>
    <property type="molecule type" value="Genomic_DNA"/>
</dbReference>
<proteinExistence type="predicted"/>
<protein>
    <submittedName>
        <fullName evidence="1">Uncharacterized protein</fullName>
    </submittedName>
</protein>
<gene>
    <name evidence="1" type="ordered locus">KNP414_07243</name>
</gene>
<sequence>MAAAIRQYNEEEMLRASPLRLSFIRTDSPLYGSSAPACPSP</sequence>
<dbReference type="PATRIC" id="fig|1036673.3.peg.6758"/>
<organism evidence="1 2">
    <name type="scientific">Paenibacillus mucilaginosus (strain KNP414)</name>
    <dbReference type="NCBI Taxonomy" id="1036673"/>
    <lineage>
        <taxon>Bacteria</taxon>
        <taxon>Bacillati</taxon>
        <taxon>Bacillota</taxon>
        <taxon>Bacilli</taxon>
        <taxon>Bacillales</taxon>
        <taxon>Paenibacillaceae</taxon>
        <taxon>Paenibacillus</taxon>
    </lineage>
</organism>
<dbReference type="HOGENOM" id="CLU_3273804_0_0_9"/>
<evidence type="ECO:0000313" key="1">
    <source>
        <dbReference type="EMBL" id="AEI45753.1"/>
    </source>
</evidence>
<evidence type="ECO:0000313" key="2">
    <source>
        <dbReference type="Proteomes" id="UP000006620"/>
    </source>
</evidence>